<sequence>MINISSDNILLSGNQHISGLRLEPIVNLFNGRVITHEVLSQLSPSNDADDFFAHLPVSDSMALFCHQASLLKSLPEPGGYSLNLPLMALIDDRLFTRLLDVCESWITIEIQDAPHFGMCSRQHQLRLCERIKLLQQRKISVWLDDLTDTCIASFHRYAIDVGGVKIDKHAFWTLSKNRRALRQLVAQCADISPQVVIEGIEDTQHLELARQSGASLGQGYLWPHKRRLLSDTLSL</sequence>
<reference evidence="2 4" key="1">
    <citation type="submission" date="2017-09" db="EMBL/GenBank/DDBJ databases">
        <title>FDA dAtabase for Regulatory Grade micrObial Sequences (FDA-ARGOS): Supporting development and validation of Infectious Disease Dx tests.</title>
        <authorList>
            <person name="Minogue T."/>
            <person name="Wolcott M."/>
            <person name="Wasieloski L."/>
            <person name="Aguilar W."/>
            <person name="Moore D."/>
            <person name="Tallon L."/>
            <person name="Sadzewicz L."/>
            <person name="Ott S."/>
            <person name="Zhao X."/>
            <person name="Nagaraj S."/>
            <person name="Vavikolanu K."/>
            <person name="Aluvathingal J."/>
            <person name="Nadendla S."/>
            <person name="Sichtig H."/>
        </authorList>
    </citation>
    <scope>NUCLEOTIDE SEQUENCE [LARGE SCALE GENOMIC DNA]</scope>
    <source>
        <strain evidence="2 4">FDAARGOS_392</strain>
    </source>
</reference>
<gene>
    <name evidence="2" type="ORF">CO704_02385</name>
    <name evidence="3" type="ORF">NCTC12120_03322</name>
</gene>
<organism evidence="2 4">
    <name type="scientific">Cedecea neteri</name>
    <dbReference type="NCBI Taxonomy" id="158822"/>
    <lineage>
        <taxon>Bacteria</taxon>
        <taxon>Pseudomonadati</taxon>
        <taxon>Pseudomonadota</taxon>
        <taxon>Gammaproteobacteria</taxon>
        <taxon>Enterobacterales</taxon>
        <taxon>Enterobacteriaceae</taxon>
        <taxon>Cedecea</taxon>
    </lineage>
</organism>
<evidence type="ECO:0000259" key="1">
    <source>
        <dbReference type="SMART" id="SM00052"/>
    </source>
</evidence>
<dbReference type="Gene3D" id="3.20.20.450">
    <property type="entry name" value="EAL domain"/>
    <property type="match status" value="1"/>
</dbReference>
<reference evidence="3 5" key="2">
    <citation type="submission" date="2018-06" db="EMBL/GenBank/DDBJ databases">
        <authorList>
            <consortium name="Pathogen Informatics"/>
            <person name="Doyle S."/>
        </authorList>
    </citation>
    <scope>NUCLEOTIDE SEQUENCE [LARGE SCALE GENOMIC DNA]</scope>
    <source>
        <strain evidence="3 5">NCTC12120</strain>
    </source>
</reference>
<evidence type="ECO:0000313" key="5">
    <source>
        <dbReference type="Proteomes" id="UP000251197"/>
    </source>
</evidence>
<dbReference type="AlphaFoldDB" id="A0A291DTA8"/>
<feature type="domain" description="EAL" evidence="1">
    <location>
        <begin position="2"/>
        <end position="228"/>
    </location>
</feature>
<protein>
    <submittedName>
        <fullName evidence="3">Cyclic-di-GMP phosphodiesterase</fullName>
    </submittedName>
    <submittedName>
        <fullName evidence="2">Diguanylate phosphodiesterase</fullName>
    </submittedName>
</protein>
<dbReference type="Proteomes" id="UP000251197">
    <property type="component" value="Unassembled WGS sequence"/>
</dbReference>
<evidence type="ECO:0000313" key="3">
    <source>
        <dbReference type="EMBL" id="SQA99404.1"/>
    </source>
</evidence>
<accession>A0A291DTA8</accession>
<dbReference type="InterPro" id="IPR001633">
    <property type="entry name" value="EAL_dom"/>
</dbReference>
<proteinExistence type="predicted"/>
<evidence type="ECO:0000313" key="2">
    <source>
        <dbReference type="EMBL" id="ATF91011.1"/>
    </source>
</evidence>
<dbReference type="InterPro" id="IPR035919">
    <property type="entry name" value="EAL_sf"/>
</dbReference>
<name>A0A291DTA8_9ENTR</name>
<evidence type="ECO:0000313" key="4">
    <source>
        <dbReference type="Proteomes" id="UP000217979"/>
    </source>
</evidence>
<dbReference type="EMBL" id="CP023525">
    <property type="protein sequence ID" value="ATF91011.1"/>
    <property type="molecule type" value="Genomic_DNA"/>
</dbReference>
<dbReference type="EMBL" id="UAVU01000003">
    <property type="protein sequence ID" value="SQA99404.1"/>
    <property type="molecule type" value="Genomic_DNA"/>
</dbReference>
<dbReference type="Proteomes" id="UP000217979">
    <property type="component" value="Chromosome"/>
</dbReference>
<dbReference type="Pfam" id="PF00563">
    <property type="entry name" value="EAL"/>
    <property type="match status" value="1"/>
</dbReference>
<dbReference type="SUPFAM" id="SSF141868">
    <property type="entry name" value="EAL domain-like"/>
    <property type="match status" value="1"/>
</dbReference>
<dbReference type="RefSeq" id="WP_061277244.1">
    <property type="nucleotide sequence ID" value="NZ_CP023525.1"/>
</dbReference>
<dbReference type="STRING" id="158822.LH23_02285"/>
<dbReference type="SMART" id="SM00052">
    <property type="entry name" value="EAL"/>
    <property type="match status" value="1"/>
</dbReference>